<evidence type="ECO:0000313" key="2">
    <source>
        <dbReference type="Proteomes" id="UP001320706"/>
    </source>
</evidence>
<sequence length="362" mass="40156">MSLKSFNSSLQRWQLSNLCLLSGIASSGTKAVMQSQLQTALLRPRLPSKQSRILSIDMGIKNLAFCVLDVDHQGWDAGNSKPRSVKSTAKTTPLRLSAWKRMDLTAILIEQHGKQQAVPKEEQQNSSDADASTPVDTKNLFSPSSLCKAAYTLASTLISYQPTTIIIERQRFRSGGAAAIQEWTVRVNMLESMLWAILETMRHHLDPQKLPGGFPEMYEVSPRMVGLYWLGRPNGSQSLGPASGSELMPETRPEAEDVNVVKKRAFEKKDKIALAKQWIKAAEIESDPQLANLLEAVVSRGSKAAKLVRQKDIGSEVQANEKDASLTGKLDDLADCLVQAVTFTLWEENRRRLLKIINQTQT</sequence>
<protein>
    <submittedName>
        <fullName evidence="1">Uncharacterized protein</fullName>
    </submittedName>
</protein>
<keyword evidence="2" id="KW-1185">Reference proteome</keyword>
<comment type="caution">
    <text evidence="1">The sequence shown here is derived from an EMBL/GenBank/DDBJ whole genome shotgun (WGS) entry which is preliminary data.</text>
</comment>
<gene>
    <name evidence="1" type="ORF">M8818_002247</name>
</gene>
<evidence type="ECO:0000313" key="1">
    <source>
        <dbReference type="EMBL" id="KAK8215235.1"/>
    </source>
</evidence>
<proteinExistence type="predicted"/>
<dbReference type="Proteomes" id="UP001320706">
    <property type="component" value="Unassembled WGS sequence"/>
</dbReference>
<reference evidence="1" key="1">
    <citation type="submission" date="2024-02" db="EMBL/GenBank/DDBJ databases">
        <title>Metagenome Assembled Genome of Zalaria obscura JY119.</title>
        <authorList>
            <person name="Vighnesh L."/>
            <person name="Jagadeeshwari U."/>
            <person name="Venkata Ramana C."/>
            <person name="Sasikala C."/>
        </authorList>
    </citation>
    <scope>NUCLEOTIDE SEQUENCE</scope>
    <source>
        <strain evidence="1">JY119</strain>
    </source>
</reference>
<dbReference type="EMBL" id="JAMKPW020000009">
    <property type="protein sequence ID" value="KAK8215235.1"/>
    <property type="molecule type" value="Genomic_DNA"/>
</dbReference>
<organism evidence="1 2">
    <name type="scientific">Zalaria obscura</name>
    <dbReference type="NCBI Taxonomy" id="2024903"/>
    <lineage>
        <taxon>Eukaryota</taxon>
        <taxon>Fungi</taxon>
        <taxon>Dikarya</taxon>
        <taxon>Ascomycota</taxon>
        <taxon>Pezizomycotina</taxon>
        <taxon>Dothideomycetes</taxon>
        <taxon>Dothideomycetidae</taxon>
        <taxon>Dothideales</taxon>
        <taxon>Zalariaceae</taxon>
        <taxon>Zalaria</taxon>
    </lineage>
</organism>
<name>A0ACC3SIY4_9PEZI</name>
<accession>A0ACC3SIY4</accession>